<feature type="non-terminal residue" evidence="1">
    <location>
        <position position="1"/>
    </location>
</feature>
<evidence type="ECO:0000313" key="1">
    <source>
        <dbReference type="EMBL" id="CAG8752419.1"/>
    </source>
</evidence>
<gene>
    <name evidence="1" type="ORF">DHETER_LOCUS14726</name>
</gene>
<dbReference type="EMBL" id="CAJVPU010046823">
    <property type="protein sequence ID" value="CAG8752419.1"/>
    <property type="molecule type" value="Genomic_DNA"/>
</dbReference>
<reference evidence="1" key="1">
    <citation type="submission" date="2021-06" db="EMBL/GenBank/DDBJ databases">
        <authorList>
            <person name="Kallberg Y."/>
            <person name="Tangrot J."/>
            <person name="Rosling A."/>
        </authorList>
    </citation>
    <scope>NUCLEOTIDE SEQUENCE</scope>
    <source>
        <strain evidence="1">IL203A</strain>
    </source>
</reference>
<name>A0ACA9QH14_9GLOM</name>
<feature type="non-terminal residue" evidence="1">
    <location>
        <position position="69"/>
    </location>
</feature>
<proteinExistence type="predicted"/>
<sequence length="69" mass="7982">LYEELITKVSKISKTDQRLGSLVKDIGGWYNSYQHKFHIVLINLANEFSSTNESAKEPYNKLDEFVSDE</sequence>
<dbReference type="Proteomes" id="UP000789702">
    <property type="component" value="Unassembled WGS sequence"/>
</dbReference>
<keyword evidence="2" id="KW-1185">Reference proteome</keyword>
<protein>
    <submittedName>
        <fullName evidence="1">13525_t:CDS:1</fullName>
    </submittedName>
</protein>
<accession>A0ACA9QH14</accession>
<comment type="caution">
    <text evidence="1">The sequence shown here is derived from an EMBL/GenBank/DDBJ whole genome shotgun (WGS) entry which is preliminary data.</text>
</comment>
<organism evidence="1 2">
    <name type="scientific">Dentiscutata heterogama</name>
    <dbReference type="NCBI Taxonomy" id="1316150"/>
    <lineage>
        <taxon>Eukaryota</taxon>
        <taxon>Fungi</taxon>
        <taxon>Fungi incertae sedis</taxon>
        <taxon>Mucoromycota</taxon>
        <taxon>Glomeromycotina</taxon>
        <taxon>Glomeromycetes</taxon>
        <taxon>Diversisporales</taxon>
        <taxon>Gigasporaceae</taxon>
        <taxon>Dentiscutata</taxon>
    </lineage>
</organism>
<evidence type="ECO:0000313" key="2">
    <source>
        <dbReference type="Proteomes" id="UP000789702"/>
    </source>
</evidence>